<organism evidence="1 2">
    <name type="scientific">Naganishia vaughanmartiniae</name>
    <dbReference type="NCBI Taxonomy" id="1424756"/>
    <lineage>
        <taxon>Eukaryota</taxon>
        <taxon>Fungi</taxon>
        <taxon>Dikarya</taxon>
        <taxon>Basidiomycota</taxon>
        <taxon>Agaricomycotina</taxon>
        <taxon>Tremellomycetes</taxon>
        <taxon>Filobasidiales</taxon>
        <taxon>Filobasidiaceae</taxon>
        <taxon>Naganishia</taxon>
    </lineage>
</organism>
<evidence type="ECO:0000313" key="1">
    <source>
        <dbReference type="EMBL" id="KAJ9125454.1"/>
    </source>
</evidence>
<comment type="caution">
    <text evidence="1">The sequence shown here is derived from an EMBL/GenBank/DDBJ whole genome shotgun (WGS) entry which is preliminary data.</text>
</comment>
<evidence type="ECO:0000313" key="2">
    <source>
        <dbReference type="Proteomes" id="UP001243375"/>
    </source>
</evidence>
<protein>
    <submittedName>
        <fullName evidence="1">Uncharacterized protein</fullName>
    </submittedName>
</protein>
<dbReference type="Proteomes" id="UP001243375">
    <property type="component" value="Unassembled WGS sequence"/>
</dbReference>
<reference evidence="1" key="1">
    <citation type="submission" date="2023-04" db="EMBL/GenBank/DDBJ databases">
        <title>Draft Genome sequencing of Naganishia species isolated from polar environments using Oxford Nanopore Technology.</title>
        <authorList>
            <person name="Leo P."/>
            <person name="Venkateswaran K."/>
        </authorList>
    </citation>
    <scope>NUCLEOTIDE SEQUENCE</scope>
    <source>
        <strain evidence="1">MNA-CCFEE 5425</strain>
    </source>
</reference>
<accession>A0ACC2XN07</accession>
<name>A0ACC2XN07_9TREE</name>
<proteinExistence type="predicted"/>
<keyword evidence="2" id="KW-1185">Reference proteome</keyword>
<dbReference type="EMBL" id="JASBWU010000001">
    <property type="protein sequence ID" value="KAJ9125454.1"/>
    <property type="molecule type" value="Genomic_DNA"/>
</dbReference>
<gene>
    <name evidence="1" type="ORF">QFC22_000415</name>
</gene>
<sequence length="362" mass="37514">MELVNAGYPEFTNVTDLATFDAAAVSYLGNLDECEFRRELWQDLSDVSGNPPDRATKFGSDQLACTNATTAIIRYSRSILCSTWINAESSLKCFNLYTNTDITPCGYALPVLPSSTTSATATATTAGVVAAHNGLNGGQIAGIVVGSAIGGLLLLGLLIGLLICCGVLGGRGKRRRSAQSESPFTQESKLDPFQGAQREDPTYVANPTPATSASSAAASPNITSTPSGMPGALAAPILLPTEPAAAAAAAGGRNVLASMRDENQSGEHLILPNSVVTVLWPYTATLADELTLIPGMRLVVLRIYDDAWVTGQILDCVDDPTQNGKEGAFPLVCVTQADSSGTGSLAGLNKVESSELSPTATV</sequence>